<reference evidence="3" key="1">
    <citation type="journal article" date="2020" name="Stud. Mycol.">
        <title>101 Dothideomycetes genomes: a test case for predicting lifestyles and emergence of pathogens.</title>
        <authorList>
            <person name="Haridas S."/>
            <person name="Albert R."/>
            <person name="Binder M."/>
            <person name="Bloem J."/>
            <person name="Labutti K."/>
            <person name="Salamov A."/>
            <person name="Andreopoulos B."/>
            <person name="Baker S."/>
            <person name="Barry K."/>
            <person name="Bills G."/>
            <person name="Bluhm B."/>
            <person name="Cannon C."/>
            <person name="Castanera R."/>
            <person name="Culley D."/>
            <person name="Daum C."/>
            <person name="Ezra D."/>
            <person name="Gonzalez J."/>
            <person name="Henrissat B."/>
            <person name="Kuo A."/>
            <person name="Liang C."/>
            <person name="Lipzen A."/>
            <person name="Lutzoni F."/>
            <person name="Magnuson J."/>
            <person name="Mondo S."/>
            <person name="Nolan M."/>
            <person name="Ohm R."/>
            <person name="Pangilinan J."/>
            <person name="Park H.-J."/>
            <person name="Ramirez L."/>
            <person name="Alfaro M."/>
            <person name="Sun H."/>
            <person name="Tritt A."/>
            <person name="Yoshinaga Y."/>
            <person name="Zwiers L.-H."/>
            <person name="Turgeon B."/>
            <person name="Goodwin S."/>
            <person name="Spatafora J."/>
            <person name="Crous P."/>
            <person name="Grigoriev I."/>
        </authorList>
    </citation>
    <scope>NUCLEOTIDE SEQUENCE</scope>
    <source>
        <strain evidence="3">CBS 473.64</strain>
    </source>
</reference>
<evidence type="ECO:0000313" key="4">
    <source>
        <dbReference type="Proteomes" id="UP000799753"/>
    </source>
</evidence>
<keyword evidence="2" id="KW-0732">Signal</keyword>
<feature type="chain" id="PRO_5025348946" evidence="2">
    <location>
        <begin position="20"/>
        <end position="231"/>
    </location>
</feature>
<evidence type="ECO:0000313" key="3">
    <source>
        <dbReference type="EMBL" id="KAF2636363.1"/>
    </source>
</evidence>
<accession>A0A6A6RPH7</accession>
<feature type="compositionally biased region" description="Low complexity" evidence="1">
    <location>
        <begin position="187"/>
        <end position="198"/>
    </location>
</feature>
<feature type="signal peptide" evidence="2">
    <location>
        <begin position="1"/>
        <end position="19"/>
    </location>
</feature>
<dbReference type="Proteomes" id="UP000799753">
    <property type="component" value="Unassembled WGS sequence"/>
</dbReference>
<protein>
    <submittedName>
        <fullName evidence="3">Uncharacterized protein</fullName>
    </submittedName>
</protein>
<sequence length="231" mass="23698">MKLFSLFATFVSMSISSAAQVLHFRDAGHGHGHAHGMSVNHAHNFFHKRVVDPAADPTRASVLSVLATAIPSDVLSSLSAHPDPTLAPGANPPEWFEKLPADVKSLLPELFPEEDVHANPPSESNPPTSVAPTSASTSSVATPPGPKPPVSSTGTAPSNTADPTYTISPSAPPFPTYNSTVPHHHPTSGTGASQTTGAPPIWNSNAAVAGAVDVAKVMGFGVLGIMFGVVV</sequence>
<organism evidence="3 4">
    <name type="scientific">Massarina eburnea CBS 473.64</name>
    <dbReference type="NCBI Taxonomy" id="1395130"/>
    <lineage>
        <taxon>Eukaryota</taxon>
        <taxon>Fungi</taxon>
        <taxon>Dikarya</taxon>
        <taxon>Ascomycota</taxon>
        <taxon>Pezizomycotina</taxon>
        <taxon>Dothideomycetes</taxon>
        <taxon>Pleosporomycetidae</taxon>
        <taxon>Pleosporales</taxon>
        <taxon>Massarineae</taxon>
        <taxon>Massarinaceae</taxon>
        <taxon>Massarina</taxon>
    </lineage>
</organism>
<evidence type="ECO:0000256" key="2">
    <source>
        <dbReference type="SAM" id="SignalP"/>
    </source>
</evidence>
<name>A0A6A6RPH7_9PLEO</name>
<dbReference type="AlphaFoldDB" id="A0A6A6RPH7"/>
<keyword evidence="4" id="KW-1185">Reference proteome</keyword>
<dbReference type="EMBL" id="MU006799">
    <property type="protein sequence ID" value="KAF2636363.1"/>
    <property type="molecule type" value="Genomic_DNA"/>
</dbReference>
<dbReference type="OrthoDB" id="3800804at2759"/>
<feature type="compositionally biased region" description="Polar residues" evidence="1">
    <location>
        <begin position="150"/>
        <end position="169"/>
    </location>
</feature>
<feature type="compositionally biased region" description="Low complexity" evidence="1">
    <location>
        <begin position="126"/>
        <end position="142"/>
    </location>
</feature>
<proteinExistence type="predicted"/>
<evidence type="ECO:0000256" key="1">
    <source>
        <dbReference type="SAM" id="MobiDB-lite"/>
    </source>
</evidence>
<gene>
    <name evidence="3" type="ORF">P280DRAFT_156388</name>
</gene>
<feature type="region of interest" description="Disordered" evidence="1">
    <location>
        <begin position="114"/>
        <end position="198"/>
    </location>
</feature>